<evidence type="ECO:0000313" key="2">
    <source>
        <dbReference type="Ensembl" id="ENSAOWP00000022677.1"/>
    </source>
</evidence>
<name>A0A8B9SD97_APTOW</name>
<dbReference type="SUPFAM" id="SSF81383">
    <property type="entry name" value="F-box domain"/>
    <property type="match status" value="1"/>
</dbReference>
<keyword evidence="3" id="KW-1185">Reference proteome</keyword>
<dbReference type="PROSITE" id="PS50181">
    <property type="entry name" value="FBOX"/>
    <property type="match status" value="1"/>
</dbReference>
<dbReference type="SMART" id="SM00256">
    <property type="entry name" value="FBOX"/>
    <property type="match status" value="1"/>
</dbReference>
<evidence type="ECO:0000259" key="1">
    <source>
        <dbReference type="PROSITE" id="PS50181"/>
    </source>
</evidence>
<evidence type="ECO:0000313" key="3">
    <source>
        <dbReference type="Proteomes" id="UP000694424"/>
    </source>
</evidence>
<dbReference type="InterPro" id="IPR036047">
    <property type="entry name" value="F-box-like_dom_sf"/>
</dbReference>
<dbReference type="Gene3D" id="1.20.1280.50">
    <property type="match status" value="1"/>
</dbReference>
<dbReference type="InterPro" id="IPR001810">
    <property type="entry name" value="F-box_dom"/>
</dbReference>
<dbReference type="AlphaFoldDB" id="A0A8B9SD97"/>
<proteinExistence type="predicted"/>
<reference evidence="2" key="1">
    <citation type="submission" date="2025-08" db="UniProtKB">
        <authorList>
            <consortium name="Ensembl"/>
        </authorList>
    </citation>
    <scope>IDENTIFICATION</scope>
</reference>
<dbReference type="Proteomes" id="UP000694424">
    <property type="component" value="Unplaced"/>
</dbReference>
<reference evidence="2" key="2">
    <citation type="submission" date="2025-09" db="UniProtKB">
        <authorList>
            <consortium name="Ensembl"/>
        </authorList>
    </citation>
    <scope>IDENTIFICATION</scope>
</reference>
<feature type="domain" description="F-box" evidence="1">
    <location>
        <begin position="44"/>
        <end position="80"/>
    </location>
</feature>
<dbReference type="Ensembl" id="ENSAOWT00000025706.1">
    <property type="protein sequence ID" value="ENSAOWP00000022677.1"/>
    <property type="gene ID" value="ENSAOWG00000015328.1"/>
</dbReference>
<dbReference type="Pfam" id="PF00646">
    <property type="entry name" value="F-box"/>
    <property type="match status" value="1"/>
</dbReference>
<accession>A0A8B9SD97</accession>
<protein>
    <recommendedName>
        <fullName evidence="1">F-box domain-containing protein</fullName>
    </recommendedName>
</protein>
<organism evidence="2 3">
    <name type="scientific">Apteryx owenii</name>
    <name type="common">Little spotted kiwi</name>
    <dbReference type="NCBI Taxonomy" id="8824"/>
    <lineage>
        <taxon>Eukaryota</taxon>
        <taxon>Metazoa</taxon>
        <taxon>Chordata</taxon>
        <taxon>Craniata</taxon>
        <taxon>Vertebrata</taxon>
        <taxon>Euteleostomi</taxon>
        <taxon>Archelosauria</taxon>
        <taxon>Archosauria</taxon>
        <taxon>Dinosauria</taxon>
        <taxon>Saurischia</taxon>
        <taxon>Theropoda</taxon>
        <taxon>Coelurosauria</taxon>
        <taxon>Aves</taxon>
        <taxon>Palaeognathae</taxon>
        <taxon>Apterygiformes</taxon>
        <taxon>Apterygidae</taxon>
        <taxon>Apteryx</taxon>
    </lineage>
</organism>
<sequence>QVSPNEVKKSHKEFLLDEQLQKQVQNIFGNNMLEYTVNLCQGRYDFLVRMPENVIIHILSFLDADDFRQLSKTCKKYQYLSSFKFTVRNNVRWNFSILFSRATNTSVVTRDRNYLYETLTYKKSLLYNRFF</sequence>